<dbReference type="OrthoDB" id="3212826at2"/>
<evidence type="ECO:0008006" key="3">
    <source>
        <dbReference type="Google" id="ProtNLM"/>
    </source>
</evidence>
<evidence type="ECO:0000313" key="2">
    <source>
        <dbReference type="Proteomes" id="UP000305471"/>
    </source>
</evidence>
<sequence>MGMDFIDISIDEGEVDANGDWWDQPLGWSELLTAINSRGAGDFIHVGCDAQFLVDRYTFSKEFEITATGDETGPLILKMGNIGSRIDSSLSEETWWPIGDRPEYFRRSTYRGVNFFTFQGDRYFLEGFRARNYDTAATFTQPQSGTKIYQSQLRSCRFGFDFKSTVDDCEISGLVSKNVTTSLAIFRGAVTNTRISDISALNANCEDGEAIGIRFLSSENDNVTLSDINIGGQRDHYISLNPKNPYHDGSQYSAYTQGEALAIEGGTNFTIERFIVWDTTDRLIDCKASAVIRHSGGFFCKRGITVWGANSRLEYCFVGGVQQFGNTSGTAFLLLGDSCTLHYCSVRFDSRSTSECISVRKGSTHTIEGGEYVLPATKPFLRAASTGTGIATVELKDVVINGKTYNETVTLNSSGATWIAQ</sequence>
<dbReference type="AlphaFoldDB" id="A0A4U0ZIJ5"/>
<name>A0A4U0ZIJ5_9ALTE</name>
<dbReference type="RefSeq" id="WP_136781613.1">
    <property type="nucleotide sequence ID" value="NZ_SWCO01000003.1"/>
</dbReference>
<dbReference type="EMBL" id="SWCO01000003">
    <property type="protein sequence ID" value="TKB03903.1"/>
    <property type="molecule type" value="Genomic_DNA"/>
</dbReference>
<dbReference type="Proteomes" id="UP000305471">
    <property type="component" value="Unassembled WGS sequence"/>
</dbReference>
<comment type="caution">
    <text evidence="1">The sequence shown here is derived from an EMBL/GenBank/DDBJ whole genome shotgun (WGS) entry which is preliminary data.</text>
</comment>
<dbReference type="SUPFAM" id="SSF51126">
    <property type="entry name" value="Pectin lyase-like"/>
    <property type="match status" value="2"/>
</dbReference>
<dbReference type="InterPro" id="IPR011050">
    <property type="entry name" value="Pectin_lyase_fold/virulence"/>
</dbReference>
<keyword evidence="2" id="KW-1185">Reference proteome</keyword>
<protein>
    <recommendedName>
        <fullName evidence="3">Right-handed parallel beta-helix repeat-containing protein</fullName>
    </recommendedName>
</protein>
<gene>
    <name evidence="1" type="ORF">E5672_07390</name>
</gene>
<accession>A0A4U0ZIJ5</accession>
<organism evidence="1 2">
    <name type="scientific">Alteromonas portus</name>
    <dbReference type="NCBI Taxonomy" id="2565549"/>
    <lineage>
        <taxon>Bacteria</taxon>
        <taxon>Pseudomonadati</taxon>
        <taxon>Pseudomonadota</taxon>
        <taxon>Gammaproteobacteria</taxon>
        <taxon>Alteromonadales</taxon>
        <taxon>Alteromonadaceae</taxon>
        <taxon>Alteromonas/Salinimonas group</taxon>
        <taxon>Alteromonas</taxon>
    </lineage>
</organism>
<proteinExistence type="predicted"/>
<reference evidence="1 2" key="1">
    <citation type="submission" date="2019-04" db="EMBL/GenBank/DDBJ databases">
        <title>Alteromonas portus sp. nov., an alginate lyase-excreting marine bacterium.</title>
        <authorList>
            <person name="Huang H."/>
            <person name="Mo K."/>
            <person name="Bao S."/>
        </authorList>
    </citation>
    <scope>NUCLEOTIDE SEQUENCE [LARGE SCALE GENOMIC DNA]</scope>
    <source>
        <strain evidence="1 2">HB161718</strain>
    </source>
</reference>
<evidence type="ECO:0000313" key="1">
    <source>
        <dbReference type="EMBL" id="TKB03903.1"/>
    </source>
</evidence>